<dbReference type="OrthoDB" id="1306280at2759"/>
<dbReference type="Proteomes" id="UP000593573">
    <property type="component" value="Unassembled WGS sequence"/>
</dbReference>
<dbReference type="CDD" id="cd06222">
    <property type="entry name" value="RNase_H_like"/>
    <property type="match status" value="1"/>
</dbReference>
<dbReference type="PANTHER" id="PTHR47723">
    <property type="entry name" value="OS05G0353850 PROTEIN"/>
    <property type="match status" value="1"/>
</dbReference>
<dbReference type="InterPro" id="IPR036397">
    <property type="entry name" value="RNaseH_sf"/>
</dbReference>
<dbReference type="GO" id="GO:0004523">
    <property type="term" value="F:RNA-DNA hybrid ribonuclease activity"/>
    <property type="evidence" value="ECO:0007669"/>
    <property type="project" value="InterPro"/>
</dbReference>
<gene>
    <name evidence="3" type="ORF">Goklo_021177</name>
</gene>
<dbReference type="InterPro" id="IPR053151">
    <property type="entry name" value="RNase_H-like"/>
</dbReference>
<protein>
    <recommendedName>
        <fullName evidence="5">RNase H type-1 domain-containing protein</fullName>
    </recommendedName>
</protein>
<dbReference type="AlphaFoldDB" id="A0A7J8UUW3"/>
<evidence type="ECO:0008006" key="5">
    <source>
        <dbReference type="Google" id="ProtNLM"/>
    </source>
</evidence>
<dbReference type="Pfam" id="PF13966">
    <property type="entry name" value="zf-RVT"/>
    <property type="match status" value="1"/>
</dbReference>
<evidence type="ECO:0000259" key="2">
    <source>
        <dbReference type="Pfam" id="PF13966"/>
    </source>
</evidence>
<name>A0A7J8UUW3_9ROSI</name>
<proteinExistence type="predicted"/>
<dbReference type="PANTHER" id="PTHR47723:SF19">
    <property type="entry name" value="POLYNUCLEOTIDYL TRANSFERASE, RIBONUCLEASE H-LIKE SUPERFAMILY PROTEIN"/>
    <property type="match status" value="1"/>
</dbReference>
<dbReference type="GO" id="GO:0003676">
    <property type="term" value="F:nucleic acid binding"/>
    <property type="evidence" value="ECO:0007669"/>
    <property type="project" value="InterPro"/>
</dbReference>
<feature type="domain" description="RNase H type-1" evidence="1">
    <location>
        <begin position="145"/>
        <end position="237"/>
    </location>
</feature>
<organism evidence="3 4">
    <name type="scientific">Gossypium klotzschianum</name>
    <dbReference type="NCBI Taxonomy" id="34286"/>
    <lineage>
        <taxon>Eukaryota</taxon>
        <taxon>Viridiplantae</taxon>
        <taxon>Streptophyta</taxon>
        <taxon>Embryophyta</taxon>
        <taxon>Tracheophyta</taxon>
        <taxon>Spermatophyta</taxon>
        <taxon>Magnoliopsida</taxon>
        <taxon>eudicotyledons</taxon>
        <taxon>Gunneridae</taxon>
        <taxon>Pentapetalae</taxon>
        <taxon>rosids</taxon>
        <taxon>malvids</taxon>
        <taxon>Malvales</taxon>
        <taxon>Malvaceae</taxon>
        <taxon>Malvoideae</taxon>
        <taxon>Gossypium</taxon>
    </lineage>
</organism>
<evidence type="ECO:0000313" key="4">
    <source>
        <dbReference type="Proteomes" id="UP000593573"/>
    </source>
</evidence>
<dbReference type="Gene3D" id="3.30.420.10">
    <property type="entry name" value="Ribonuclease H-like superfamily/Ribonuclease H"/>
    <property type="match status" value="1"/>
</dbReference>
<reference evidence="3 4" key="1">
    <citation type="journal article" date="2019" name="Genome Biol. Evol.">
        <title>Insights into the evolution of the New World diploid cottons (Gossypium, subgenus Houzingenia) based on genome sequencing.</title>
        <authorList>
            <person name="Grover C.E."/>
            <person name="Arick M.A. 2nd"/>
            <person name="Thrash A."/>
            <person name="Conover J.L."/>
            <person name="Sanders W.S."/>
            <person name="Peterson D.G."/>
            <person name="Frelichowski J.E."/>
            <person name="Scheffler J.A."/>
            <person name="Scheffler B.E."/>
            <person name="Wendel J.F."/>
        </authorList>
    </citation>
    <scope>NUCLEOTIDE SEQUENCE [LARGE SCALE GENOMIC DNA]</scope>
    <source>
        <strain evidence="3">57</strain>
        <tissue evidence="3">Leaf</tissue>
    </source>
</reference>
<keyword evidence="4" id="KW-1185">Reference proteome</keyword>
<evidence type="ECO:0000259" key="1">
    <source>
        <dbReference type="Pfam" id="PF13456"/>
    </source>
</evidence>
<sequence>KIIGVPPPHPSPGPDQIICGATSTSSFSLKSTYEKVHEGTFNLKERLWEIPWKFHGPHQIRFFIWLALKQRPLTNAERVRCKFWSSSACSLYGHGYEDVLHILRDYEEQFLEPFFILGWNRLAMSLWDYRVVYLEESKPIHFPSTDGLVRFDEGFAADGGCVRDDNGEWITGFTKYLGNCTVLEVKLLGILDGLNLILDRHFEIILIQIDSIEAISVILEDSLGNSNSALVRKIHLILRKI</sequence>
<dbReference type="InterPro" id="IPR012337">
    <property type="entry name" value="RNaseH-like_sf"/>
</dbReference>
<feature type="non-terminal residue" evidence="3">
    <location>
        <position position="241"/>
    </location>
</feature>
<dbReference type="InterPro" id="IPR044730">
    <property type="entry name" value="RNase_H-like_dom_plant"/>
</dbReference>
<dbReference type="Pfam" id="PF13456">
    <property type="entry name" value="RVT_3"/>
    <property type="match status" value="1"/>
</dbReference>
<dbReference type="EMBL" id="JABFAB010000007">
    <property type="protein sequence ID" value="MBA0654102.1"/>
    <property type="molecule type" value="Genomic_DNA"/>
</dbReference>
<comment type="caution">
    <text evidence="3">The sequence shown here is derived from an EMBL/GenBank/DDBJ whole genome shotgun (WGS) entry which is preliminary data.</text>
</comment>
<accession>A0A7J8UUW3</accession>
<dbReference type="SUPFAM" id="SSF53098">
    <property type="entry name" value="Ribonuclease H-like"/>
    <property type="match status" value="1"/>
</dbReference>
<dbReference type="InterPro" id="IPR026960">
    <property type="entry name" value="RVT-Znf"/>
</dbReference>
<evidence type="ECO:0000313" key="3">
    <source>
        <dbReference type="EMBL" id="MBA0654102.1"/>
    </source>
</evidence>
<dbReference type="InterPro" id="IPR002156">
    <property type="entry name" value="RNaseH_domain"/>
</dbReference>
<feature type="domain" description="Reverse transcriptase zinc-binding" evidence="2">
    <location>
        <begin position="27"/>
        <end position="103"/>
    </location>
</feature>